<name>A0A916N2W6_9BACT</name>
<dbReference type="EMBL" id="CAJRAF010000001">
    <property type="protein sequence ID" value="CAG4992012.1"/>
    <property type="molecule type" value="Genomic_DNA"/>
</dbReference>
<accession>A0A916N2W6</accession>
<reference evidence="1" key="1">
    <citation type="submission" date="2021-04" db="EMBL/GenBank/DDBJ databases">
        <authorList>
            <person name="Rodrigo-Torres L."/>
            <person name="Arahal R. D."/>
            <person name="Lucena T."/>
        </authorList>
    </citation>
    <scope>NUCLEOTIDE SEQUENCE</scope>
    <source>
        <strain evidence="1">CECT 9275</strain>
    </source>
</reference>
<evidence type="ECO:0000313" key="2">
    <source>
        <dbReference type="Proteomes" id="UP000680038"/>
    </source>
</evidence>
<dbReference type="AlphaFoldDB" id="A0A916N2W6"/>
<dbReference type="SUPFAM" id="SSF56935">
    <property type="entry name" value="Porins"/>
    <property type="match status" value="1"/>
</dbReference>
<keyword evidence="2" id="KW-1185">Reference proteome</keyword>
<evidence type="ECO:0000313" key="1">
    <source>
        <dbReference type="EMBL" id="CAG4992012.1"/>
    </source>
</evidence>
<dbReference type="Proteomes" id="UP000680038">
    <property type="component" value="Unassembled WGS sequence"/>
</dbReference>
<proteinExistence type="predicted"/>
<gene>
    <name evidence="1" type="ORF">DYBT9275_00875</name>
</gene>
<evidence type="ECO:0008006" key="3">
    <source>
        <dbReference type="Google" id="ProtNLM"/>
    </source>
</evidence>
<protein>
    <recommendedName>
        <fullName evidence="3">Long-chain fatty acid transport protein</fullName>
    </recommendedName>
</protein>
<comment type="caution">
    <text evidence="1">The sequence shown here is derived from an EMBL/GenBank/DDBJ whole genome shotgun (WGS) entry which is preliminary data.</text>
</comment>
<dbReference type="Gene3D" id="2.40.160.60">
    <property type="entry name" value="Outer membrane protein transport protein (OMPP1/FadL/TodX)"/>
    <property type="match status" value="1"/>
</dbReference>
<organism evidence="1 2">
    <name type="scientific">Dyadobacter helix</name>
    <dbReference type="NCBI Taxonomy" id="2822344"/>
    <lineage>
        <taxon>Bacteria</taxon>
        <taxon>Pseudomonadati</taxon>
        <taxon>Bacteroidota</taxon>
        <taxon>Cytophagia</taxon>
        <taxon>Cytophagales</taxon>
        <taxon>Spirosomataceae</taxon>
        <taxon>Dyadobacter</taxon>
    </lineage>
</organism>
<sequence>MSLKNRFRLLTLTITLGWNCWFAIHSDAQGLGNSPYSSLGIGEFYGESFSDNSGMGQSGVSVGNGFQINNLNPALWVRNRFTTLDFGLIGQYKKIDSGKNRQTNVGGNLAYVALSFPISTKWNVGVSLKPYSFVDFENEYARIVPGTPYYAYYITSGKGGINKASLNNAVQIGKYLSLGIEATYFFGNIRRGSEVQIPLPFGEGGNYMVGLNERTTVSDFSFRGGAAVRIPIKKDNKLFLNVGGTYSLGSQLASTQTVSFELTQGGSNVVAPDTLDNNLGGSMTLPTQYQAGLSLEWPYKLILSADFNHQGWSGYKSFSNSNDGLRSINRINLGAEYLPNISSLSYFNLVRYRIGFSTGPTPYVVNGTGINDTNVSLGLTFPMGGRFSNYISVAFLAGQRGTGGAGMIKERYGRVILGLTLMDRWFQKQKLE</sequence>